<dbReference type="Proteomes" id="UP000030021">
    <property type="component" value="Unassembled WGS sequence"/>
</dbReference>
<organism evidence="4 5">
    <name type="scientific">Roseovarius mucosus DSM 17069</name>
    <dbReference type="NCBI Taxonomy" id="1288298"/>
    <lineage>
        <taxon>Bacteria</taxon>
        <taxon>Pseudomonadati</taxon>
        <taxon>Pseudomonadota</taxon>
        <taxon>Alphaproteobacteria</taxon>
        <taxon>Rhodobacterales</taxon>
        <taxon>Roseobacteraceae</taxon>
        <taxon>Roseovarius</taxon>
    </lineage>
</organism>
<evidence type="ECO:0000256" key="2">
    <source>
        <dbReference type="ARBA" id="ARBA00022525"/>
    </source>
</evidence>
<dbReference type="PRINTS" id="PR00313">
    <property type="entry name" value="CABNDNGRPT"/>
</dbReference>
<dbReference type="AlphaFoldDB" id="A0A0A0HS49"/>
<dbReference type="Pfam" id="PF00353">
    <property type="entry name" value="HemolysinCabind"/>
    <property type="match status" value="6"/>
</dbReference>
<dbReference type="PANTHER" id="PTHR38340:SF1">
    <property type="entry name" value="S-LAYER PROTEIN"/>
    <property type="match status" value="1"/>
</dbReference>
<dbReference type="PANTHER" id="PTHR38340">
    <property type="entry name" value="S-LAYER PROTEIN"/>
    <property type="match status" value="1"/>
</dbReference>
<feature type="compositionally biased region" description="Basic and acidic residues" evidence="3">
    <location>
        <begin position="636"/>
        <end position="650"/>
    </location>
</feature>
<dbReference type="PROSITE" id="PS00330">
    <property type="entry name" value="HEMOLYSIN_CALCIUM"/>
    <property type="match status" value="2"/>
</dbReference>
<dbReference type="EMBL" id="AONH01000002">
    <property type="protein sequence ID" value="KGM89409.1"/>
    <property type="molecule type" value="Genomic_DNA"/>
</dbReference>
<gene>
    <name evidence="4" type="ORF">rosmuc_00894</name>
</gene>
<dbReference type="HOGENOM" id="CLU_015840_0_0_5"/>
<feature type="compositionally biased region" description="Gly residues" evidence="3">
    <location>
        <begin position="571"/>
        <end position="582"/>
    </location>
</feature>
<proteinExistence type="predicted"/>
<dbReference type="InterPro" id="IPR050557">
    <property type="entry name" value="RTX_toxin/Mannuronan_C5-epim"/>
</dbReference>
<dbReference type="GO" id="GO:0005576">
    <property type="term" value="C:extracellular region"/>
    <property type="evidence" value="ECO:0007669"/>
    <property type="project" value="UniProtKB-SubCell"/>
</dbReference>
<accession>A0A0A0HS49</accession>
<comment type="subcellular location">
    <subcellularLocation>
        <location evidence="1">Secreted</location>
    </subcellularLocation>
</comment>
<evidence type="ECO:0000256" key="1">
    <source>
        <dbReference type="ARBA" id="ARBA00004613"/>
    </source>
</evidence>
<name>A0A0A0HS49_9RHOB</name>
<dbReference type="Gene3D" id="2.150.10.10">
    <property type="entry name" value="Serralysin-like metalloprotease, C-terminal"/>
    <property type="match status" value="3"/>
</dbReference>
<dbReference type="SUPFAM" id="SSF51120">
    <property type="entry name" value="beta-Roll"/>
    <property type="match status" value="2"/>
</dbReference>
<feature type="region of interest" description="Disordered" evidence="3">
    <location>
        <begin position="541"/>
        <end position="673"/>
    </location>
</feature>
<dbReference type="InterPro" id="IPR018511">
    <property type="entry name" value="Hemolysin-typ_Ca-bd_CS"/>
</dbReference>
<evidence type="ECO:0000256" key="3">
    <source>
        <dbReference type="SAM" id="MobiDB-lite"/>
    </source>
</evidence>
<reference evidence="4 5" key="1">
    <citation type="submission" date="2013-01" db="EMBL/GenBank/DDBJ databases">
        <authorList>
            <person name="Fiebig A."/>
            <person name="Goeker M."/>
            <person name="Klenk H.-P.P."/>
        </authorList>
    </citation>
    <scope>NUCLEOTIDE SEQUENCE [LARGE SCALE GENOMIC DNA]</scope>
    <source>
        <strain evidence="4 5">DSM 17069</strain>
    </source>
</reference>
<comment type="caution">
    <text evidence="4">The sequence shown here is derived from an EMBL/GenBank/DDBJ whole genome shotgun (WGS) entry which is preliminary data.</text>
</comment>
<keyword evidence="2" id="KW-0964">Secreted</keyword>
<protein>
    <submittedName>
        <fullName evidence="4">RTX toxin</fullName>
    </submittedName>
</protein>
<sequence length="798" mass="80414">MAVNLAHIGTSRAATFEVARPVVAITPLPDGGFLLADFAAGQSRAVRATASGPLLDAPWFHEATPRIAVTVGDRQGALPPGLLSDLLVAWDAGLRSGVPGFLGQGAVQTQASTLLAGRFGGRDLLLVAAADGAGLSSFVLGPDQSVQAGITVSDSDTLYLRAISDIAVIDRAGEVFVFAASAREHGITALRLLEDGGLEPVTSLGHNDSLPVQTITALAPAEIAGQSFLILAAADSSSLTVLRVGSSGALDVVDHVIDGLATRFAGVSHLEVVTVEGHVFVLVAGRDAGLSLLRLTAEGRLLHLDTLADEAAFALNGVSGLAAQVRAGGIDILVTAAGEAGLSLFRVDLGPLGLVLHGNAARIEGGAHDDLLSRGSGNGVLDGAEGDDTLSDGPGADTLIGGAGADVFVLRADGLRDVIADFTLGEDRLDLSLWPMLRNLGQLDFVSTSTGGVLRSGQEELELRNAAGGAFAVTDLPDLLLPLVSHLDVTLGPVQVAPPQLSLPPVPPPPVPPPVLPGVAPRLLVGDAGDDLLEGGAEADTLAGKAGNDTLRGDAGNDRLAGGDGNDRIDGGAGDDNLGGGHGADRLDGQAGNDTMGGGAGDDTLFGGDGADILSGGPGRDLLEGEAGNDRLAGSFDHDTVRGGSGDDRIGGGPGRDLLDGGDGNDALGGGEADDTVLGGAGDDFLAGGGRNDLLDGGPGNDTLNAGAGHDRLIGREGADVFVFNEFTAGERDVIVDFQVGEDRLRLAGIEGQGLTGRFLALDIQDADAGALLRHAGHEILLDDVTAASLSRDDFIFL</sequence>
<dbReference type="PATRIC" id="fig|1288298.3.peg.907"/>
<dbReference type="InterPro" id="IPR011049">
    <property type="entry name" value="Serralysin-like_metalloprot_C"/>
</dbReference>
<dbReference type="GO" id="GO:0005509">
    <property type="term" value="F:calcium ion binding"/>
    <property type="evidence" value="ECO:0007669"/>
    <property type="project" value="InterPro"/>
</dbReference>
<feature type="compositionally biased region" description="Gly residues" evidence="3">
    <location>
        <begin position="651"/>
        <end position="671"/>
    </location>
</feature>
<evidence type="ECO:0000313" key="4">
    <source>
        <dbReference type="EMBL" id="KGM89409.1"/>
    </source>
</evidence>
<dbReference type="STRING" id="215743.ROSMUCSMR3_02309"/>
<dbReference type="eggNOG" id="COG2931">
    <property type="taxonomic scope" value="Bacteria"/>
</dbReference>
<evidence type="ECO:0000313" key="5">
    <source>
        <dbReference type="Proteomes" id="UP000030021"/>
    </source>
</evidence>
<dbReference type="RefSeq" id="WP_146005669.1">
    <property type="nucleotide sequence ID" value="NZ_KN293976.1"/>
</dbReference>
<dbReference type="InterPro" id="IPR001343">
    <property type="entry name" value="Hemolysn_Ca-bd"/>
</dbReference>
<dbReference type="OrthoDB" id="9342475at2"/>